<dbReference type="EMBL" id="MJGC01000041">
    <property type="protein sequence ID" value="OEJ76199.1"/>
    <property type="molecule type" value="Genomic_DNA"/>
</dbReference>
<feature type="binding site" evidence="1">
    <location>
        <position position="283"/>
    </location>
    <ligand>
        <name>Mg(2+)</name>
        <dbReference type="ChEBI" id="CHEBI:18420"/>
        <label>1</label>
    </ligand>
</feature>
<dbReference type="STRING" id="1781255.BH720_05930"/>
<evidence type="ECO:0000313" key="2">
    <source>
        <dbReference type="EMBL" id="OEJ76199.1"/>
    </source>
</evidence>
<feature type="binding site" evidence="1">
    <location>
        <position position="69"/>
    </location>
    <ligand>
        <name>Mg(2+)</name>
        <dbReference type="ChEBI" id="CHEBI:18420"/>
        <label>1</label>
    </ligand>
</feature>
<protein>
    <recommendedName>
        <fullName evidence="3">ADP-ribosylglycohydrolase</fullName>
    </recommendedName>
</protein>
<dbReference type="InterPro" id="IPR005502">
    <property type="entry name" value="Ribosyl_crysJ1"/>
</dbReference>
<organism evidence="2">
    <name type="scientific">Desertifilum tharense IPPAS B-1220</name>
    <dbReference type="NCBI Taxonomy" id="1781255"/>
    <lineage>
        <taxon>Bacteria</taxon>
        <taxon>Bacillati</taxon>
        <taxon>Cyanobacteriota</taxon>
        <taxon>Cyanophyceae</taxon>
        <taxon>Desertifilales</taxon>
        <taxon>Desertifilaceae</taxon>
        <taxon>Desertifilum</taxon>
    </lineage>
</organism>
<accession>A0A1E5QNG0</accession>
<feature type="binding site" evidence="1">
    <location>
        <position position="71"/>
    </location>
    <ligand>
        <name>Mg(2+)</name>
        <dbReference type="ChEBI" id="CHEBI:18420"/>
        <label>1</label>
    </ligand>
</feature>
<dbReference type="PANTHER" id="PTHR16222">
    <property type="entry name" value="ADP-RIBOSYLGLYCOHYDROLASE"/>
    <property type="match status" value="1"/>
</dbReference>
<keyword evidence="1" id="KW-0479">Metal-binding</keyword>
<feature type="binding site" evidence="1">
    <location>
        <position position="284"/>
    </location>
    <ligand>
        <name>Mg(2+)</name>
        <dbReference type="ChEBI" id="CHEBI:18420"/>
        <label>1</label>
    </ligand>
</feature>
<feature type="binding site" evidence="1">
    <location>
        <position position="70"/>
    </location>
    <ligand>
        <name>Mg(2+)</name>
        <dbReference type="ChEBI" id="CHEBI:18420"/>
        <label>1</label>
    </ligand>
</feature>
<name>A0A1E5QNG0_9CYAN</name>
<evidence type="ECO:0000256" key="1">
    <source>
        <dbReference type="PIRSR" id="PIRSR605502-1"/>
    </source>
</evidence>
<comment type="caution">
    <text evidence="2">The sequence shown here is derived from an EMBL/GenBank/DDBJ whole genome shotgun (WGS) entry which is preliminary data.</text>
</comment>
<feature type="binding site" evidence="1">
    <location>
        <position position="281"/>
    </location>
    <ligand>
        <name>Mg(2+)</name>
        <dbReference type="ChEBI" id="CHEBI:18420"/>
        <label>1</label>
    </ligand>
</feature>
<dbReference type="Pfam" id="PF03747">
    <property type="entry name" value="ADP_ribosyl_GH"/>
    <property type="match status" value="1"/>
</dbReference>
<keyword evidence="1" id="KW-0460">Magnesium</keyword>
<dbReference type="InterPro" id="IPR050792">
    <property type="entry name" value="ADP-ribosylglycohydrolase"/>
</dbReference>
<dbReference type="PANTHER" id="PTHR16222:SF28">
    <property type="entry name" value="ADP-RIBOSYLGLYCOHYDROLASE"/>
    <property type="match status" value="1"/>
</dbReference>
<sequence length="332" mass="37530">MLADRIRGVLFGQAVGDALGFGTEFLSRAEVIRDYPTGLQSYSQIRQYSYITRQYEQLQDWRWQPGDWTDDTDQMLCILDSLLTHQKLDIHDIATRLHQWAVTDGFGIGGTVYHVIHDPGFVHNPHRVAEEQWEARNRQPAANGGVMRTSVLGIWEYPFPERVRFNAEQVCRITHADPRCLGSCVAVCLAISRLLKGVESINQLINTIALEVQSYHPEMEVYFAKAAKDSLEELDLDEGLNREEQTTWGYTLKTLGAAFWALGHAKTFSDGLLAIIHEGGDADTNAAVAGALLGARFGYQSIEPEWIEGLIYRQQLEERCESLIQLCSEWQN</sequence>
<dbReference type="InterPro" id="IPR036705">
    <property type="entry name" value="Ribosyl_crysJ1_sf"/>
</dbReference>
<dbReference type="GO" id="GO:0046872">
    <property type="term" value="F:metal ion binding"/>
    <property type="evidence" value="ECO:0007669"/>
    <property type="project" value="UniProtKB-KW"/>
</dbReference>
<comment type="cofactor">
    <cofactor evidence="1">
        <name>Mg(2+)</name>
        <dbReference type="ChEBI" id="CHEBI:18420"/>
    </cofactor>
    <text evidence="1">Binds 2 magnesium ions per subunit.</text>
</comment>
<evidence type="ECO:0008006" key="3">
    <source>
        <dbReference type="Google" id="ProtNLM"/>
    </source>
</evidence>
<dbReference type="SUPFAM" id="SSF101478">
    <property type="entry name" value="ADP-ribosylglycohydrolase"/>
    <property type="match status" value="1"/>
</dbReference>
<proteinExistence type="predicted"/>
<dbReference type="AlphaFoldDB" id="A0A1E5QNG0"/>
<gene>
    <name evidence="2" type="ORF">BH720_05930</name>
</gene>
<dbReference type="Gene3D" id="1.10.4080.10">
    <property type="entry name" value="ADP-ribosylation/Crystallin J1"/>
    <property type="match status" value="1"/>
</dbReference>
<reference evidence="2" key="1">
    <citation type="submission" date="2016-09" db="EMBL/GenBank/DDBJ databases">
        <title>Draft genome of thermotolerant cyanobacterium Desertifilum sp. strain IPPAS B-1220.</title>
        <authorList>
            <person name="Sinetova M.A."/>
            <person name="Bolakhan K."/>
            <person name="Zayadan B.K."/>
            <person name="Mironov K.S."/>
            <person name="Ustinova V."/>
            <person name="Kupriyanova E.V."/>
            <person name="Sidorov R.A."/>
            <person name="Skrypnik A.N."/>
            <person name="Gogoleva N.E."/>
            <person name="Gogolev Y.V."/>
            <person name="Los D.A."/>
        </authorList>
    </citation>
    <scope>NUCLEOTIDE SEQUENCE [LARGE SCALE GENOMIC DNA]</scope>
    <source>
        <strain evidence="2">IPPAS B-1220</strain>
    </source>
</reference>